<sequence length="822" mass="90101">MINRLGQRLKENFQETTRDLSLLAGSGGSGSAGYFDASEDKVLEVSTLLESRADSERLEGMKRIIAAMSKGRNMEGFFAQVVKNVVSGSIEIRKLVYIYLLRYAATNSDLLLLSINTFQKDLSDSSPLIRSMSLRVLTSIRLPIIQGIVMLGLKKLVNDRNPWVRKTVAGGLAKVYEMDSTTLPELIPLLQTLIASPSPLTLGATLTAFSEICPDRLDLLHPYYRHICRLMGDADEWGQVVVLDVLTRYARAMLEKPDGAGSAAPAPKDQNGAQEEDDFEGLDVDLAMLLDHAKPLLQSRNAAVVVGTATMYYNLAPAGHTAVGQELLVAPILRLAGTAGSDPTGSDEVTSLTWEVIAAMAEERPWLFTSRHSSFFLHAADSSVIKHAKLRSLIALVSADNAAASIREFKHYVNLPDEKVAEEAVRAIGHCVRTQPAVAESGLRALMRLLKSPRSSLVAQAVIVLKDVILKGVSLSSPQRLVARLAKQLDNITNASARASVFWLVGQFAADDSPDTTMGLKWDGVAPWVPDVLRKGIKGFVNEEAAAKLQVLTLASQLLVLSPSVAKLGALSQYLFTLARYDSDYDVRDRARFLAALLRGVREEKIGDEQADDEDVGGVTLRREQVKVVLLGHRTVTSDAVALEQAEFGVGSMSRITHKRLGAYVALPEWTDDPTDSTLRDSQEEEQVKHAPSPSPATYAAAPPQTAVPRNISSSTPRIASPMGSSPAGSVPQARAKFRDLDDFLNSEEESEEEEEEEESDDESFVHQPVSAPPRRDIVPEYDEDDDQEDEDSEEEEDEDSEEEEDSDEYDEYVERAPLYRQ</sequence>
<dbReference type="GO" id="GO:0030123">
    <property type="term" value="C:AP-3 adaptor complex"/>
    <property type="evidence" value="ECO:0007669"/>
    <property type="project" value="InterPro"/>
</dbReference>
<proteinExistence type="inferred from homology"/>
<name>A0A427XXA7_9TREE</name>
<feature type="compositionally biased region" description="Acidic residues" evidence="6">
    <location>
        <begin position="780"/>
        <end position="812"/>
    </location>
</feature>
<comment type="caution">
    <text evidence="8">The sequence shown here is derived from an EMBL/GenBank/DDBJ whole genome shotgun (WGS) entry which is preliminary data.</text>
</comment>
<dbReference type="EMBL" id="RSCE01000004">
    <property type="protein sequence ID" value="RSH83504.1"/>
    <property type="molecule type" value="Genomic_DNA"/>
</dbReference>
<keyword evidence="3" id="KW-0813">Transport</keyword>
<gene>
    <name evidence="8" type="primary">APL6</name>
    <name evidence="8" type="ORF">EHS24_007191</name>
</gene>
<feature type="compositionally biased region" description="Basic and acidic residues" evidence="6">
    <location>
        <begin position="678"/>
        <end position="689"/>
    </location>
</feature>
<feature type="domain" description="Clathrin/coatomer adaptor adaptin-like N-terminal" evidence="7">
    <location>
        <begin position="45"/>
        <end position="599"/>
    </location>
</feature>
<feature type="compositionally biased region" description="Low complexity" evidence="6">
    <location>
        <begin position="696"/>
        <end position="709"/>
    </location>
</feature>
<evidence type="ECO:0000256" key="2">
    <source>
        <dbReference type="ARBA" id="ARBA00006613"/>
    </source>
</evidence>
<keyword evidence="9" id="KW-1185">Reference proteome</keyword>
<keyword evidence="5" id="KW-0472">Membrane</keyword>
<dbReference type="Proteomes" id="UP000279236">
    <property type="component" value="Unassembled WGS sequence"/>
</dbReference>
<evidence type="ECO:0000313" key="8">
    <source>
        <dbReference type="EMBL" id="RSH83504.1"/>
    </source>
</evidence>
<dbReference type="PANTHER" id="PTHR11134">
    <property type="entry name" value="ADAPTOR COMPLEX SUBUNIT BETA FAMILY MEMBER"/>
    <property type="match status" value="1"/>
</dbReference>
<evidence type="ECO:0000256" key="4">
    <source>
        <dbReference type="ARBA" id="ARBA00022927"/>
    </source>
</evidence>
<dbReference type="STRING" id="105984.A0A427XXA7"/>
<dbReference type="Gene3D" id="1.25.10.10">
    <property type="entry name" value="Leucine-rich Repeat Variant"/>
    <property type="match status" value="1"/>
</dbReference>
<dbReference type="GO" id="GO:0012505">
    <property type="term" value="C:endomembrane system"/>
    <property type="evidence" value="ECO:0007669"/>
    <property type="project" value="UniProtKB-SubCell"/>
</dbReference>
<accession>A0A427XXA7</accession>
<organism evidence="8 9">
    <name type="scientific">Apiotrichum porosum</name>
    <dbReference type="NCBI Taxonomy" id="105984"/>
    <lineage>
        <taxon>Eukaryota</taxon>
        <taxon>Fungi</taxon>
        <taxon>Dikarya</taxon>
        <taxon>Basidiomycota</taxon>
        <taxon>Agaricomycotina</taxon>
        <taxon>Tremellomycetes</taxon>
        <taxon>Trichosporonales</taxon>
        <taxon>Trichosporonaceae</taxon>
        <taxon>Apiotrichum</taxon>
    </lineage>
</organism>
<evidence type="ECO:0000313" key="9">
    <source>
        <dbReference type="Proteomes" id="UP000279236"/>
    </source>
</evidence>
<dbReference type="GO" id="GO:0006886">
    <property type="term" value="P:intracellular protein transport"/>
    <property type="evidence" value="ECO:0007669"/>
    <property type="project" value="InterPro"/>
</dbReference>
<dbReference type="OrthoDB" id="10254310at2759"/>
<dbReference type="InterPro" id="IPR002553">
    <property type="entry name" value="Clathrin/coatomer_adapt-like_N"/>
</dbReference>
<feature type="region of interest" description="Disordered" evidence="6">
    <location>
        <begin position="669"/>
        <end position="822"/>
    </location>
</feature>
<feature type="compositionally biased region" description="Acidic residues" evidence="6">
    <location>
        <begin position="743"/>
        <end position="763"/>
    </location>
</feature>
<evidence type="ECO:0000256" key="3">
    <source>
        <dbReference type="ARBA" id="ARBA00022448"/>
    </source>
</evidence>
<dbReference type="InterPro" id="IPR026740">
    <property type="entry name" value="AP3_beta"/>
</dbReference>
<dbReference type="Pfam" id="PF01602">
    <property type="entry name" value="Adaptin_N"/>
    <property type="match status" value="1"/>
</dbReference>
<protein>
    <submittedName>
        <fullName evidence="8">AP-3 complex subunit beta</fullName>
    </submittedName>
</protein>
<feature type="compositionally biased region" description="Polar residues" evidence="6">
    <location>
        <begin position="711"/>
        <end position="728"/>
    </location>
</feature>
<feature type="region of interest" description="Disordered" evidence="6">
    <location>
        <begin position="257"/>
        <end position="277"/>
    </location>
</feature>
<dbReference type="SUPFAM" id="SSF48371">
    <property type="entry name" value="ARM repeat"/>
    <property type="match status" value="1"/>
</dbReference>
<dbReference type="InterPro" id="IPR011989">
    <property type="entry name" value="ARM-like"/>
</dbReference>
<keyword evidence="4" id="KW-0653">Protein transport</keyword>
<dbReference type="InterPro" id="IPR026739">
    <property type="entry name" value="AP_beta"/>
</dbReference>
<comment type="similarity">
    <text evidence="2">Belongs to the adaptor complexes large subunit family.</text>
</comment>
<dbReference type="GO" id="GO:0016192">
    <property type="term" value="P:vesicle-mediated transport"/>
    <property type="evidence" value="ECO:0007669"/>
    <property type="project" value="InterPro"/>
</dbReference>
<evidence type="ECO:0000256" key="5">
    <source>
        <dbReference type="ARBA" id="ARBA00023136"/>
    </source>
</evidence>
<reference evidence="8 9" key="1">
    <citation type="submission" date="2018-11" db="EMBL/GenBank/DDBJ databases">
        <title>Genome sequence of Apiotrichum porosum DSM 27194.</title>
        <authorList>
            <person name="Aliyu H."/>
            <person name="Gorte O."/>
            <person name="Ochsenreither K."/>
        </authorList>
    </citation>
    <scope>NUCLEOTIDE SEQUENCE [LARGE SCALE GENOMIC DNA]</scope>
    <source>
        <strain evidence="8 9">DSM 27194</strain>
    </source>
</reference>
<evidence type="ECO:0000259" key="7">
    <source>
        <dbReference type="Pfam" id="PF01602"/>
    </source>
</evidence>
<dbReference type="RefSeq" id="XP_028477456.1">
    <property type="nucleotide sequence ID" value="XM_028622564.1"/>
</dbReference>
<dbReference type="PIRSF" id="PIRSF037096">
    <property type="entry name" value="AP3_complex_beta"/>
    <property type="match status" value="1"/>
</dbReference>
<dbReference type="InterPro" id="IPR016024">
    <property type="entry name" value="ARM-type_fold"/>
</dbReference>
<comment type="subcellular location">
    <subcellularLocation>
        <location evidence="1">Endomembrane system</location>
    </subcellularLocation>
</comment>
<evidence type="ECO:0000256" key="1">
    <source>
        <dbReference type="ARBA" id="ARBA00004308"/>
    </source>
</evidence>
<evidence type="ECO:0000256" key="6">
    <source>
        <dbReference type="SAM" id="MobiDB-lite"/>
    </source>
</evidence>
<dbReference type="GeneID" id="39591734"/>
<dbReference type="AlphaFoldDB" id="A0A427XXA7"/>